<sequence>MSQILYLYATIRTYEDYINTLEERLNEEDELLARLEHNETNYALRNRQTLDISTLSNEVCKSLFRFTFSLKWYLEL</sequence>
<accession>A0A8H7UUQ2</accession>
<evidence type="ECO:0000256" key="1">
    <source>
        <dbReference type="SAM" id="Coils"/>
    </source>
</evidence>
<comment type="caution">
    <text evidence="2">The sequence shown here is derived from an EMBL/GenBank/DDBJ whole genome shotgun (WGS) entry which is preliminary data.</text>
</comment>
<evidence type="ECO:0000313" key="2">
    <source>
        <dbReference type="EMBL" id="KAG2192758.1"/>
    </source>
</evidence>
<keyword evidence="3" id="KW-1185">Reference proteome</keyword>
<dbReference type="Proteomes" id="UP000603453">
    <property type="component" value="Unassembled WGS sequence"/>
</dbReference>
<feature type="coiled-coil region" evidence="1">
    <location>
        <begin position="11"/>
        <end position="38"/>
    </location>
</feature>
<keyword evidence="1" id="KW-0175">Coiled coil</keyword>
<organism evidence="2 3">
    <name type="scientific">Mucor saturninus</name>
    <dbReference type="NCBI Taxonomy" id="64648"/>
    <lineage>
        <taxon>Eukaryota</taxon>
        <taxon>Fungi</taxon>
        <taxon>Fungi incertae sedis</taxon>
        <taxon>Mucoromycota</taxon>
        <taxon>Mucoromycotina</taxon>
        <taxon>Mucoromycetes</taxon>
        <taxon>Mucorales</taxon>
        <taxon>Mucorineae</taxon>
        <taxon>Mucoraceae</taxon>
        <taxon>Mucor</taxon>
    </lineage>
</organism>
<evidence type="ECO:0000313" key="3">
    <source>
        <dbReference type="Proteomes" id="UP000603453"/>
    </source>
</evidence>
<name>A0A8H7UUQ2_9FUNG</name>
<dbReference type="AlphaFoldDB" id="A0A8H7UUQ2"/>
<reference evidence="2" key="1">
    <citation type="submission" date="2020-12" db="EMBL/GenBank/DDBJ databases">
        <title>Metabolic potential, ecology and presence of endohyphal bacteria is reflected in genomic diversity of Mucoromycotina.</title>
        <authorList>
            <person name="Muszewska A."/>
            <person name="Okrasinska A."/>
            <person name="Steczkiewicz K."/>
            <person name="Drgas O."/>
            <person name="Orlowska M."/>
            <person name="Perlinska-Lenart U."/>
            <person name="Aleksandrzak-Piekarczyk T."/>
            <person name="Szatraj K."/>
            <person name="Zielenkiewicz U."/>
            <person name="Pilsyk S."/>
            <person name="Malc E."/>
            <person name="Mieczkowski P."/>
            <person name="Kruszewska J.S."/>
            <person name="Biernat P."/>
            <person name="Pawlowska J."/>
        </authorList>
    </citation>
    <scope>NUCLEOTIDE SEQUENCE</scope>
    <source>
        <strain evidence="2">WA0000017839</strain>
    </source>
</reference>
<proteinExistence type="predicted"/>
<dbReference type="EMBL" id="JAEPRD010000269">
    <property type="protein sequence ID" value="KAG2192758.1"/>
    <property type="molecule type" value="Genomic_DNA"/>
</dbReference>
<protein>
    <submittedName>
        <fullName evidence="2">Uncharacterized protein</fullName>
    </submittedName>
</protein>
<gene>
    <name evidence="2" type="ORF">INT47_008409</name>
</gene>